<evidence type="ECO:0000313" key="1">
    <source>
        <dbReference type="EMBL" id="JAH18802.1"/>
    </source>
</evidence>
<accession>A0A0E9QQR7</accession>
<organism evidence="1">
    <name type="scientific">Anguilla anguilla</name>
    <name type="common">European freshwater eel</name>
    <name type="synonym">Muraena anguilla</name>
    <dbReference type="NCBI Taxonomy" id="7936"/>
    <lineage>
        <taxon>Eukaryota</taxon>
        <taxon>Metazoa</taxon>
        <taxon>Chordata</taxon>
        <taxon>Craniata</taxon>
        <taxon>Vertebrata</taxon>
        <taxon>Euteleostomi</taxon>
        <taxon>Actinopterygii</taxon>
        <taxon>Neopterygii</taxon>
        <taxon>Teleostei</taxon>
        <taxon>Anguilliformes</taxon>
        <taxon>Anguillidae</taxon>
        <taxon>Anguilla</taxon>
    </lineage>
</organism>
<name>A0A0E9QQR7_ANGAN</name>
<reference evidence="1" key="2">
    <citation type="journal article" date="2015" name="Fish Shellfish Immunol.">
        <title>Early steps in the European eel (Anguilla anguilla)-Vibrio vulnificus interaction in the gills: Role of the RtxA13 toxin.</title>
        <authorList>
            <person name="Callol A."/>
            <person name="Pajuelo D."/>
            <person name="Ebbesson L."/>
            <person name="Teles M."/>
            <person name="MacKenzie S."/>
            <person name="Amaro C."/>
        </authorList>
    </citation>
    <scope>NUCLEOTIDE SEQUENCE</scope>
</reference>
<proteinExistence type="predicted"/>
<dbReference type="AlphaFoldDB" id="A0A0E9QQR7"/>
<dbReference type="EMBL" id="GBXM01089775">
    <property type="protein sequence ID" value="JAH18802.1"/>
    <property type="molecule type" value="Transcribed_RNA"/>
</dbReference>
<reference evidence="1" key="1">
    <citation type="submission" date="2014-11" db="EMBL/GenBank/DDBJ databases">
        <authorList>
            <person name="Amaro Gonzalez C."/>
        </authorList>
    </citation>
    <scope>NUCLEOTIDE SEQUENCE</scope>
</reference>
<protein>
    <submittedName>
        <fullName evidence="1">Uncharacterized protein</fullName>
    </submittedName>
</protein>
<sequence length="47" mass="5394">MKQTDKQERKEENKYISVVLKKNASKSCSTCELRCTHLGLISNGTHR</sequence>